<feature type="domain" description="Tape measure protein N-terminal" evidence="4">
    <location>
        <begin position="528"/>
        <end position="699"/>
    </location>
</feature>
<dbReference type="NCBIfam" id="TIGR02675">
    <property type="entry name" value="tape_meas_nterm"/>
    <property type="match status" value="1"/>
</dbReference>
<dbReference type="EMBL" id="MT330372">
    <property type="protein sequence ID" value="QJI52242.1"/>
    <property type="molecule type" value="Genomic_DNA"/>
</dbReference>
<name>A0A6M3YL08_9CAUD</name>
<feature type="region of interest" description="Disordered" evidence="3">
    <location>
        <begin position="1431"/>
        <end position="1454"/>
    </location>
</feature>
<dbReference type="RefSeq" id="YP_009998572.1">
    <property type="nucleotide sequence ID" value="NC_052989.1"/>
</dbReference>
<evidence type="ECO:0000256" key="2">
    <source>
        <dbReference type="SAM" id="Coils"/>
    </source>
</evidence>
<feature type="coiled-coil region" evidence="2">
    <location>
        <begin position="44"/>
        <end position="140"/>
    </location>
</feature>
<organism evidence="5 6">
    <name type="scientific">Cronobacter phage JC01</name>
    <dbReference type="NCBI Taxonomy" id="2729575"/>
    <lineage>
        <taxon>Viruses</taxon>
        <taxon>Duplodnaviria</taxon>
        <taxon>Heunggongvirae</taxon>
        <taxon>Uroviricota</taxon>
        <taxon>Caudoviricetes</taxon>
        <taxon>Casjensviridae</taxon>
        <taxon>Jacunavirus</taxon>
        <taxon>Jacunavirus JC01</taxon>
    </lineage>
</organism>
<dbReference type="Pfam" id="PF20155">
    <property type="entry name" value="TMP_3"/>
    <property type="match status" value="1"/>
</dbReference>
<keyword evidence="1" id="KW-1188">Viral release from host cell</keyword>
<keyword evidence="2" id="KW-0175">Coiled coil</keyword>
<dbReference type="Gene3D" id="1.10.287.1490">
    <property type="match status" value="1"/>
</dbReference>
<feature type="compositionally biased region" description="Polar residues" evidence="3">
    <location>
        <begin position="1436"/>
        <end position="1453"/>
    </location>
</feature>
<keyword evidence="1" id="KW-1245">Viral tail assembly</keyword>
<dbReference type="KEGG" id="vg:62681163"/>
<proteinExistence type="predicted"/>
<evidence type="ECO:0000313" key="5">
    <source>
        <dbReference type="EMBL" id="QJI52242.1"/>
    </source>
</evidence>
<feature type="coiled-coil region" evidence="2">
    <location>
        <begin position="1001"/>
        <end position="1035"/>
    </location>
</feature>
<evidence type="ECO:0000313" key="6">
    <source>
        <dbReference type="Proteomes" id="UP000502753"/>
    </source>
</evidence>
<sequence>MANNSSRDVELNIRARDYSQKTLKQVTDAISDMAKAQDAQRLAAERGEVTAKELEASYRKLESAGQALLKLNSLVEVYKRQTAALEAQQVKLEQTVEKQKELQAAYDGAEKVTKRQEAALARANRAVEKATQGLSDQQARVSRAAAELDKYGISTNELARSQQTIVANVGRVNAVLERQDNIIQRVPEAVRKYNQAWDEAIATNNRLDTARLEKYNRAWDEAIAINNRMDAAAKLTQQRLEEQAYAIDKVITGLRRQADEAIAASRGYQTLGRVVAATNLSTGGRLATDLQAIVTPAQAARSTLGGLEKQVDSLSREIEAGGKNIEGAAQKLKDLQAAQQAAIGMARLIDQFRAQTTAVRTARAEFQAARADVMQLAERMRAAQADTEGLGREMQAAQQRLNAATQALRTTGAAARQTQAALRSAGVDTRTLGTESDRLRTTAQRTTTAVDGLAGAVRRSGEAARDGAKAFSFFTDSGRTTLSATQRLKGEILALTTTYIGFQGAINLAGGAVDAFKTRQQALIKISQVVGKDQNRLNAEWEYMEGLANRLGVKIEDVAQGYTSFAVAAKATGLSLQQTKYVFESITKTGRVFHLSADDMQGVFRAMQQMLSKGQVYAEELTGQLGERLPAAVALFAKGMDMTTQELLKAMQNGEISSQAVINFARANAKAIDAEIETASKGVDAMEARAQNAMFNFKLAMADSGFIEAYVRMLERLTEFLNSPDGAEAAKKFGDAFSKAADAIIWCVDNIDILINALTVFAGLKAVQYVAGLVQGLRKLAPLFAQIGKIGDGILSFFSKFAARLATGTGAVKGLGIALGGLVRAIPYVGWALLAYDIGAIFYEQSQTFAKAVDEVIRDFKNLGNQLIALAETPVAALRDLAYAIVRPITTLFSTSITAIANWIADVVSLIPGVGEDLAKWTRDVAKELTKQNRDMFQNVSGIWDDVNDKWAKMNDDITKKYSQTMSEVVRQTLAAKAKMLQTDLSAAMGFQFTEDPGGGISKRDREVQALTKEFEKLQKSADKAKKSAKEALMRKNLPGRLALVDEEFAPQLARAKALGGDEGAKLTKQLQGIIAIRKQAETDEYNASQRSSSGIDKRARALENLTQKYKELKDSIQLKEVQQDPTSSLADRTAAAVQKANTEMDKYIRQANKLGGAEGKALSDQFTALKTVNEQYITQKMQLEEVERLENKVNNLLAIRKSRIEEINAKREAGVINEDQQVAGVNQVNQETQGPLNAALGQLQSAGSQAQSIMGPEAWAQLQANIAAAKASMLDLTGTFTTMDSTVVKGVLGGFEAAMDSIYDSMVQLIRGTQSLSDAFSNLGVAVAKFFADFLRQIAMAILQQMVLNALAGMGGGIGAAAQAAGGVAKGAAKHNGGIIGSSTTGGMQTRQMQTSWFANAPRFHTGGLPGLKSDEVPAILQKGEQVLSKDDPNNILNQQRSTSGGAASPQMNRFVLVDDRTKIPEAMNSQEGEQVFVQFLQRNAATVRQIASRKTSGRNG</sequence>
<dbReference type="GeneID" id="62681163"/>
<feature type="coiled-coil region" evidence="2">
    <location>
        <begin position="1096"/>
        <end position="1123"/>
    </location>
</feature>
<accession>A0A6M3YL08</accession>
<evidence type="ECO:0000256" key="1">
    <source>
        <dbReference type="ARBA" id="ARBA00022465"/>
    </source>
</evidence>
<dbReference type="GO" id="GO:0098003">
    <property type="term" value="P:viral tail assembly"/>
    <property type="evidence" value="ECO:0007669"/>
    <property type="project" value="UniProtKB-KW"/>
</dbReference>
<reference evidence="5 6" key="1">
    <citation type="submission" date="2020-04" db="EMBL/GenBank/DDBJ databases">
        <title>Characterization and complete genome analysis of a novel phage JC01 infecting Cronobacter sakazakii.</title>
        <authorList>
            <person name="Jiang J."/>
            <person name="Zhao C."/>
            <person name="Tie D."/>
            <person name="Li Z."/>
        </authorList>
    </citation>
    <scope>NUCLEOTIDE SEQUENCE [LARGE SCALE GENOMIC DNA]</scope>
</reference>
<dbReference type="InterPro" id="IPR013491">
    <property type="entry name" value="Tape_meas_N"/>
</dbReference>
<evidence type="ECO:0000259" key="4">
    <source>
        <dbReference type="Pfam" id="PF20155"/>
    </source>
</evidence>
<evidence type="ECO:0000256" key="3">
    <source>
        <dbReference type="SAM" id="MobiDB-lite"/>
    </source>
</evidence>
<feature type="coiled-coil region" evidence="2">
    <location>
        <begin position="359"/>
        <end position="407"/>
    </location>
</feature>
<feature type="coiled-coil region" evidence="2">
    <location>
        <begin position="1170"/>
        <end position="1207"/>
    </location>
</feature>
<keyword evidence="6" id="KW-1185">Reference proteome</keyword>
<dbReference type="Proteomes" id="UP000502753">
    <property type="component" value="Segment"/>
</dbReference>
<protein>
    <submittedName>
        <fullName evidence="5">Putative tape measure protein</fullName>
    </submittedName>
</protein>